<dbReference type="Proteomes" id="UP001552299">
    <property type="component" value="Unassembled WGS sequence"/>
</dbReference>
<keyword evidence="2" id="KW-1185">Reference proteome</keyword>
<evidence type="ECO:0000313" key="1">
    <source>
        <dbReference type="EMBL" id="KAL0916365.1"/>
    </source>
</evidence>
<comment type="caution">
    <text evidence="1">The sequence shown here is derived from an EMBL/GenBank/DDBJ whole genome shotgun (WGS) entry which is preliminary data.</text>
</comment>
<dbReference type="AlphaFoldDB" id="A0ABD0UUW7"/>
<sequence length="76" mass="8537">MKITLKKRSCLISPSINKLKVMITVEVLNVCITPKLGENVWKEHVFHSVPPPFKFKTGLHELSSVAKTIKSSFSTN</sequence>
<reference evidence="1 2" key="1">
    <citation type="journal article" date="2024" name="Plant Biotechnol. J.">
        <title>Dendrobium thyrsiflorum genome and its molecular insights into genes involved in important horticultural traits.</title>
        <authorList>
            <person name="Chen B."/>
            <person name="Wang J.Y."/>
            <person name="Zheng P.J."/>
            <person name="Li K.L."/>
            <person name="Liang Y.M."/>
            <person name="Chen X.F."/>
            <person name="Zhang C."/>
            <person name="Zhao X."/>
            <person name="He X."/>
            <person name="Zhang G.Q."/>
            <person name="Liu Z.J."/>
            <person name="Xu Q."/>
        </authorList>
    </citation>
    <scope>NUCLEOTIDE SEQUENCE [LARGE SCALE GENOMIC DNA]</scope>
    <source>
        <strain evidence="1">GZMU011</strain>
    </source>
</reference>
<proteinExistence type="predicted"/>
<dbReference type="EMBL" id="JANQDX010000011">
    <property type="protein sequence ID" value="KAL0916365.1"/>
    <property type="molecule type" value="Genomic_DNA"/>
</dbReference>
<protein>
    <submittedName>
        <fullName evidence="1">Uncharacterized protein</fullName>
    </submittedName>
</protein>
<accession>A0ABD0UUW7</accession>
<organism evidence="1 2">
    <name type="scientific">Dendrobium thyrsiflorum</name>
    <name type="common">Pinecone-like raceme dendrobium</name>
    <name type="synonym">Orchid</name>
    <dbReference type="NCBI Taxonomy" id="117978"/>
    <lineage>
        <taxon>Eukaryota</taxon>
        <taxon>Viridiplantae</taxon>
        <taxon>Streptophyta</taxon>
        <taxon>Embryophyta</taxon>
        <taxon>Tracheophyta</taxon>
        <taxon>Spermatophyta</taxon>
        <taxon>Magnoliopsida</taxon>
        <taxon>Liliopsida</taxon>
        <taxon>Asparagales</taxon>
        <taxon>Orchidaceae</taxon>
        <taxon>Epidendroideae</taxon>
        <taxon>Malaxideae</taxon>
        <taxon>Dendrobiinae</taxon>
        <taxon>Dendrobium</taxon>
    </lineage>
</organism>
<name>A0ABD0UUW7_DENTH</name>
<gene>
    <name evidence="1" type="ORF">M5K25_013869</name>
</gene>
<evidence type="ECO:0000313" key="2">
    <source>
        <dbReference type="Proteomes" id="UP001552299"/>
    </source>
</evidence>